<dbReference type="EMBL" id="MK167989">
    <property type="protein sequence ID" value="AZZ88463.1"/>
    <property type="molecule type" value="Genomic_DNA"/>
</dbReference>
<geneLocation type="plasmid" evidence="1">
    <name>pHNYF2-1</name>
</geneLocation>
<accession>A0A3S5I4E2</accession>
<protein>
    <submittedName>
        <fullName evidence="1">Uncharacterized protein</fullName>
    </submittedName>
</protein>
<keyword evidence="1" id="KW-0614">Plasmid</keyword>
<dbReference type="AlphaFoldDB" id="A0A3S5I4E2"/>
<organism evidence="1">
    <name type="scientific">Klebsiella pneumoniae</name>
    <dbReference type="NCBI Taxonomy" id="573"/>
    <lineage>
        <taxon>Bacteria</taxon>
        <taxon>Pseudomonadati</taxon>
        <taxon>Pseudomonadota</taxon>
        <taxon>Gammaproteobacteria</taxon>
        <taxon>Enterobacterales</taxon>
        <taxon>Enterobacteriaceae</taxon>
        <taxon>Klebsiella/Raoultella group</taxon>
        <taxon>Klebsiella</taxon>
        <taxon>Klebsiella pneumoniae complex</taxon>
    </lineage>
</organism>
<evidence type="ECO:0000313" key="1">
    <source>
        <dbReference type="EMBL" id="AZZ88463.1"/>
    </source>
</evidence>
<proteinExistence type="predicted"/>
<reference evidence="1" key="1">
    <citation type="submission" date="2018-11" db="EMBL/GenBank/DDBJ databases">
        <title>Complete sequence of plasmid pHNYF2-1.</title>
        <authorList>
            <person name="Liu J.H."/>
            <person name="Huang X.Y."/>
        </authorList>
    </citation>
    <scope>NUCLEOTIDE SEQUENCE</scope>
    <source>
        <strain evidence="1">6YF2CTX</strain>
        <plasmid evidence="1">pHNYF2-1</plasmid>
    </source>
</reference>
<sequence>MPLWIAPHGGKNNEICDLSLARHLNLAVKNLPGFGQKINGLIINKKNPTEKMLFLLLRIFVRNHLKYISNLSPHSNISHQENLKQNSSQLHFLFISVS</sequence>
<name>A0A3S5I4E2_KLEPN</name>